<dbReference type="AlphaFoldDB" id="A0A4R2KTL5"/>
<comment type="similarity">
    <text evidence="1">Belongs to the free Met sulfoxide reductase family.</text>
</comment>
<evidence type="ECO:0000256" key="1">
    <source>
        <dbReference type="ARBA" id="ARBA00038454"/>
    </source>
</evidence>
<proteinExistence type="inferred from homology"/>
<dbReference type="PANTHER" id="PTHR21021:SF15">
    <property type="entry name" value="FREE METHIONINE-R-SULFOXIDE REDUCTASE"/>
    <property type="match status" value="1"/>
</dbReference>
<evidence type="ECO:0000313" key="4">
    <source>
        <dbReference type="Proteomes" id="UP000294919"/>
    </source>
</evidence>
<organism evidence="3 4">
    <name type="scientific">Marinisporobacter balticus</name>
    <dbReference type="NCBI Taxonomy" id="2018667"/>
    <lineage>
        <taxon>Bacteria</taxon>
        <taxon>Bacillati</taxon>
        <taxon>Bacillota</taxon>
        <taxon>Clostridia</taxon>
        <taxon>Peptostreptococcales</taxon>
        <taxon>Thermotaleaceae</taxon>
        <taxon>Marinisporobacter</taxon>
    </lineage>
</organism>
<keyword evidence="4" id="KW-1185">Reference proteome</keyword>
<dbReference type="GO" id="GO:0005829">
    <property type="term" value="C:cytosol"/>
    <property type="evidence" value="ECO:0007669"/>
    <property type="project" value="TreeGrafter"/>
</dbReference>
<dbReference type="FunFam" id="3.30.450.40:FF:000008">
    <property type="entry name" value="GAF domain-containing proteins"/>
    <property type="match status" value="1"/>
</dbReference>
<dbReference type="InterPro" id="IPR029016">
    <property type="entry name" value="GAF-like_dom_sf"/>
</dbReference>
<dbReference type="InterPro" id="IPR003018">
    <property type="entry name" value="GAF"/>
</dbReference>
<gene>
    <name evidence="3" type="ORF">EV214_11365</name>
</gene>
<evidence type="ECO:0000313" key="3">
    <source>
        <dbReference type="EMBL" id="TCO74419.1"/>
    </source>
</evidence>
<comment type="caution">
    <text evidence="3">The sequence shown here is derived from an EMBL/GenBank/DDBJ whole genome shotgun (WGS) entry which is preliminary data.</text>
</comment>
<dbReference type="Gene3D" id="3.30.450.40">
    <property type="match status" value="1"/>
</dbReference>
<dbReference type="InterPro" id="IPR051330">
    <property type="entry name" value="Phosphatase_reg/MetRdx"/>
</dbReference>
<dbReference type="Pfam" id="PF13185">
    <property type="entry name" value="GAF_2"/>
    <property type="match status" value="1"/>
</dbReference>
<protein>
    <submittedName>
        <fullName evidence="3">GAF domain-containing protein</fullName>
    </submittedName>
</protein>
<dbReference type="SUPFAM" id="SSF55781">
    <property type="entry name" value="GAF domain-like"/>
    <property type="match status" value="1"/>
</dbReference>
<evidence type="ECO:0000259" key="2">
    <source>
        <dbReference type="Pfam" id="PF13185"/>
    </source>
</evidence>
<reference evidence="3 4" key="1">
    <citation type="submission" date="2019-03" db="EMBL/GenBank/DDBJ databases">
        <title>Genomic Encyclopedia of Type Strains, Phase IV (KMG-IV): sequencing the most valuable type-strain genomes for metagenomic binning, comparative biology and taxonomic classification.</title>
        <authorList>
            <person name="Goeker M."/>
        </authorList>
    </citation>
    <scope>NUCLEOTIDE SEQUENCE [LARGE SCALE GENOMIC DNA]</scope>
    <source>
        <strain evidence="3 4">DSM 102940</strain>
    </source>
</reference>
<dbReference type="EMBL" id="SLWV01000013">
    <property type="protein sequence ID" value="TCO74419.1"/>
    <property type="molecule type" value="Genomic_DNA"/>
</dbReference>
<dbReference type="RefSeq" id="WP_132245545.1">
    <property type="nucleotide sequence ID" value="NZ_SLWV01000013.1"/>
</dbReference>
<dbReference type="PANTHER" id="PTHR21021">
    <property type="entry name" value="GAF/PUTATIVE CYTOSKELETAL PROTEIN"/>
    <property type="match status" value="1"/>
</dbReference>
<accession>A0A4R2KTL5</accession>
<sequence length="166" mass="18501">MNEIKKVKTDDKGKFYNYMNMKLIGLICEESDGLANLSNASALLNLLLDEINWAGFYLYKNRELILGPFQGKPACTHLQIGKGVCGTAAKELKIQVVKDVHEFPGHVACDSASESEIVLPIVYEGKLIGVLDIDSPIKGRFDEMDAKGLQRFVDTLNKYMDWSTVI</sequence>
<dbReference type="GO" id="GO:0033745">
    <property type="term" value="F:L-methionine-(R)-S-oxide reductase activity"/>
    <property type="evidence" value="ECO:0007669"/>
    <property type="project" value="TreeGrafter"/>
</dbReference>
<dbReference type="Proteomes" id="UP000294919">
    <property type="component" value="Unassembled WGS sequence"/>
</dbReference>
<feature type="domain" description="GAF" evidence="2">
    <location>
        <begin position="44"/>
        <end position="155"/>
    </location>
</feature>
<name>A0A4R2KTL5_9FIRM</name>
<dbReference type="OrthoDB" id="9796252at2"/>